<evidence type="ECO:0000313" key="2">
    <source>
        <dbReference type="Proteomes" id="UP000283509"/>
    </source>
</evidence>
<sequence>MLRIPLRRLFTIRRYCTTVASPGTSSGVSENPAETQNEKLGGFAKAFERYTKESPGEDSEADSAPKAFVSLLRNCKLMQLGDPQGKIVEGTIFHVVENDLYIDFGGKFHCVCPRPQRNGEDFVRGARVRLRLQDLELSTRFLGSSRDLTLLEADAILLGLIRSPRNVKT</sequence>
<reference evidence="1 2" key="2">
    <citation type="submission" date="2019-01" db="EMBL/GenBank/DDBJ databases">
        <title>The decoding of complex shrimp genome reveals the adaptation for benthos swimmer, frequently molting mechanism and breeding impact on genome.</title>
        <authorList>
            <person name="Sun Y."/>
            <person name="Gao Y."/>
            <person name="Yu Y."/>
        </authorList>
    </citation>
    <scope>NUCLEOTIDE SEQUENCE [LARGE SCALE GENOMIC DNA]</scope>
    <source>
        <tissue evidence="1">Muscle</tissue>
    </source>
</reference>
<dbReference type="OrthoDB" id="6020229at2759"/>
<dbReference type="InterPro" id="IPR019375">
    <property type="entry name" value="Ribosomal_bS1m"/>
</dbReference>
<keyword evidence="1" id="KW-0689">Ribosomal protein</keyword>
<evidence type="ECO:0000313" key="1">
    <source>
        <dbReference type="EMBL" id="ROT71184.1"/>
    </source>
</evidence>
<protein>
    <submittedName>
        <fullName evidence="1">Ribosomal protein S28</fullName>
    </submittedName>
</protein>
<dbReference type="EMBL" id="QCYY01002333">
    <property type="protein sequence ID" value="ROT71184.1"/>
    <property type="molecule type" value="Genomic_DNA"/>
</dbReference>
<proteinExistence type="predicted"/>
<dbReference type="PANTHER" id="PTHR13447">
    <property type="entry name" value="MITOCHONDRIAL 28S RIBOSOMAL PROTEIN S28"/>
    <property type="match status" value="1"/>
</dbReference>
<dbReference type="Pfam" id="PF10246">
    <property type="entry name" value="MRP-S35"/>
    <property type="match status" value="1"/>
</dbReference>
<dbReference type="Proteomes" id="UP000283509">
    <property type="component" value="Unassembled WGS sequence"/>
</dbReference>
<comment type="caution">
    <text evidence="1">The sequence shown here is derived from an EMBL/GenBank/DDBJ whole genome shotgun (WGS) entry which is preliminary data.</text>
</comment>
<dbReference type="STRING" id="6689.A0A3R7PMC6"/>
<accession>A0A3R7PMC6</accession>
<dbReference type="PANTHER" id="PTHR13447:SF2">
    <property type="entry name" value="SMALL RIBOSOMAL SUBUNIT PROTEIN BS1M"/>
    <property type="match status" value="1"/>
</dbReference>
<name>A0A3R7PMC6_PENVA</name>
<gene>
    <name evidence="1" type="ORF">C7M84_010516</name>
</gene>
<reference evidence="1 2" key="1">
    <citation type="submission" date="2018-04" db="EMBL/GenBank/DDBJ databases">
        <authorList>
            <person name="Zhang X."/>
            <person name="Yuan J."/>
            <person name="Li F."/>
            <person name="Xiang J."/>
        </authorList>
    </citation>
    <scope>NUCLEOTIDE SEQUENCE [LARGE SCALE GENOMIC DNA]</scope>
    <source>
        <tissue evidence="1">Muscle</tissue>
    </source>
</reference>
<organism evidence="1 2">
    <name type="scientific">Penaeus vannamei</name>
    <name type="common">Whiteleg shrimp</name>
    <name type="synonym">Litopenaeus vannamei</name>
    <dbReference type="NCBI Taxonomy" id="6689"/>
    <lineage>
        <taxon>Eukaryota</taxon>
        <taxon>Metazoa</taxon>
        <taxon>Ecdysozoa</taxon>
        <taxon>Arthropoda</taxon>
        <taxon>Crustacea</taxon>
        <taxon>Multicrustacea</taxon>
        <taxon>Malacostraca</taxon>
        <taxon>Eumalacostraca</taxon>
        <taxon>Eucarida</taxon>
        <taxon>Decapoda</taxon>
        <taxon>Dendrobranchiata</taxon>
        <taxon>Penaeoidea</taxon>
        <taxon>Penaeidae</taxon>
        <taxon>Penaeus</taxon>
    </lineage>
</organism>
<dbReference type="GO" id="GO:0005763">
    <property type="term" value="C:mitochondrial small ribosomal subunit"/>
    <property type="evidence" value="ECO:0007669"/>
    <property type="project" value="TreeGrafter"/>
</dbReference>
<keyword evidence="2" id="KW-1185">Reference proteome</keyword>
<keyword evidence="1" id="KW-0687">Ribonucleoprotein</keyword>
<dbReference type="AlphaFoldDB" id="A0A3R7PMC6"/>